<protein>
    <submittedName>
        <fullName evidence="5">AraC family transcriptional regulator</fullName>
    </submittedName>
</protein>
<evidence type="ECO:0000256" key="2">
    <source>
        <dbReference type="ARBA" id="ARBA00023125"/>
    </source>
</evidence>
<keyword evidence="6" id="KW-1185">Reference proteome</keyword>
<keyword evidence="1" id="KW-0805">Transcription regulation</keyword>
<dbReference type="SUPFAM" id="SSF51215">
    <property type="entry name" value="Regulatory protein AraC"/>
    <property type="match status" value="1"/>
</dbReference>
<dbReference type="KEGG" id="ock:EXM22_16925"/>
<dbReference type="EMBL" id="CP036150">
    <property type="protein sequence ID" value="QEN09581.1"/>
    <property type="molecule type" value="Genomic_DNA"/>
</dbReference>
<evidence type="ECO:0000256" key="3">
    <source>
        <dbReference type="ARBA" id="ARBA00023163"/>
    </source>
</evidence>
<dbReference type="InterPro" id="IPR018060">
    <property type="entry name" value="HTH_AraC"/>
</dbReference>
<dbReference type="Gene3D" id="1.10.10.60">
    <property type="entry name" value="Homeodomain-like"/>
    <property type="match status" value="2"/>
</dbReference>
<dbReference type="InterPro" id="IPR018062">
    <property type="entry name" value="HTH_AraC-typ_CS"/>
</dbReference>
<dbReference type="PANTHER" id="PTHR43280:SF28">
    <property type="entry name" value="HTH-TYPE TRANSCRIPTIONAL ACTIVATOR RHAS"/>
    <property type="match status" value="1"/>
</dbReference>
<gene>
    <name evidence="5" type="ORF">EXM22_16925</name>
</gene>
<dbReference type="PROSITE" id="PS01124">
    <property type="entry name" value="HTH_ARAC_FAMILY_2"/>
    <property type="match status" value="1"/>
</dbReference>
<keyword evidence="2" id="KW-0238">DNA-binding</keyword>
<sequence length="285" mass="33211">MDQVSQNPILDEMIIDDENFLFILDSHHRNDFSMNFHRHDFYELSFVMDGEGLCQSLEDGQIKSSPIRRDNIILTDGRMPHRAVDKTGLPLEQLIIIFDKPYLDKMKDNVLIEKTLEEKNPLILSGILHTAPLKPFFREILNEMKAKESGKDSLIFSIFSRLLVQIIRAGEDTKKAHCDDNRINRVLDYIHTNFFMNITIQTVAEISSLSLRQFSDVFKRETGRTFTQYINHLRIEKAKTALISTRLSITEIAFEIGYDDLSYFTRRFKEQEGLSPRAYKKKNGK</sequence>
<dbReference type="AlphaFoldDB" id="A0A5C1QPL5"/>
<dbReference type="GO" id="GO:0043565">
    <property type="term" value="F:sequence-specific DNA binding"/>
    <property type="evidence" value="ECO:0007669"/>
    <property type="project" value="InterPro"/>
</dbReference>
<accession>A0A5C1QPL5</accession>
<dbReference type="RefSeq" id="WP_149487655.1">
    <property type="nucleotide sequence ID" value="NZ_CP036150.1"/>
</dbReference>
<evidence type="ECO:0000313" key="5">
    <source>
        <dbReference type="EMBL" id="QEN09581.1"/>
    </source>
</evidence>
<dbReference type="Pfam" id="PF02311">
    <property type="entry name" value="AraC_binding"/>
    <property type="match status" value="1"/>
</dbReference>
<dbReference type="InterPro" id="IPR009057">
    <property type="entry name" value="Homeodomain-like_sf"/>
</dbReference>
<proteinExistence type="predicted"/>
<dbReference type="PRINTS" id="PR00032">
    <property type="entry name" value="HTHARAC"/>
</dbReference>
<keyword evidence="3" id="KW-0804">Transcription</keyword>
<dbReference type="InterPro" id="IPR037923">
    <property type="entry name" value="HTH-like"/>
</dbReference>
<evidence type="ECO:0000259" key="4">
    <source>
        <dbReference type="PROSITE" id="PS01124"/>
    </source>
</evidence>
<evidence type="ECO:0000256" key="1">
    <source>
        <dbReference type="ARBA" id="ARBA00023015"/>
    </source>
</evidence>
<dbReference type="SMART" id="SM00342">
    <property type="entry name" value="HTH_ARAC"/>
    <property type="match status" value="1"/>
</dbReference>
<name>A0A5C1QPL5_9SPIO</name>
<dbReference type="PROSITE" id="PS00041">
    <property type="entry name" value="HTH_ARAC_FAMILY_1"/>
    <property type="match status" value="1"/>
</dbReference>
<dbReference type="GO" id="GO:0003700">
    <property type="term" value="F:DNA-binding transcription factor activity"/>
    <property type="evidence" value="ECO:0007669"/>
    <property type="project" value="InterPro"/>
</dbReference>
<dbReference type="Pfam" id="PF12833">
    <property type="entry name" value="HTH_18"/>
    <property type="match status" value="1"/>
</dbReference>
<dbReference type="InterPro" id="IPR020449">
    <property type="entry name" value="Tscrpt_reg_AraC-type_HTH"/>
</dbReference>
<dbReference type="SUPFAM" id="SSF46689">
    <property type="entry name" value="Homeodomain-like"/>
    <property type="match status" value="2"/>
</dbReference>
<reference evidence="5 6" key="1">
    <citation type="submission" date="2019-02" db="EMBL/GenBank/DDBJ databases">
        <title>Complete Genome Sequence and Methylome Analysis of free living Spirochaetas.</title>
        <authorList>
            <person name="Fomenkov A."/>
            <person name="Dubinina G."/>
            <person name="Leshcheva N."/>
            <person name="Mikheeva N."/>
            <person name="Grabovich M."/>
            <person name="Vincze T."/>
            <person name="Roberts R.J."/>
        </authorList>
    </citation>
    <scope>NUCLEOTIDE SEQUENCE [LARGE SCALE GENOMIC DNA]</scope>
    <source>
        <strain evidence="5 6">K2</strain>
    </source>
</reference>
<dbReference type="Proteomes" id="UP000324209">
    <property type="component" value="Chromosome"/>
</dbReference>
<dbReference type="OrthoDB" id="320050at2"/>
<organism evidence="5 6">
    <name type="scientific">Oceanispirochaeta crateris</name>
    <dbReference type="NCBI Taxonomy" id="2518645"/>
    <lineage>
        <taxon>Bacteria</taxon>
        <taxon>Pseudomonadati</taxon>
        <taxon>Spirochaetota</taxon>
        <taxon>Spirochaetia</taxon>
        <taxon>Spirochaetales</taxon>
        <taxon>Spirochaetaceae</taxon>
        <taxon>Oceanispirochaeta</taxon>
    </lineage>
</organism>
<feature type="domain" description="HTH araC/xylS-type" evidence="4">
    <location>
        <begin position="184"/>
        <end position="282"/>
    </location>
</feature>
<dbReference type="InterPro" id="IPR003313">
    <property type="entry name" value="AraC-bd"/>
</dbReference>
<evidence type="ECO:0000313" key="6">
    <source>
        <dbReference type="Proteomes" id="UP000324209"/>
    </source>
</evidence>
<dbReference type="PANTHER" id="PTHR43280">
    <property type="entry name" value="ARAC-FAMILY TRANSCRIPTIONAL REGULATOR"/>
    <property type="match status" value="1"/>
</dbReference>